<dbReference type="SUPFAM" id="SSF56425">
    <property type="entry name" value="Succinate dehydrogenase/fumarate reductase flavoprotein, catalytic domain"/>
    <property type="match status" value="1"/>
</dbReference>
<dbReference type="InterPro" id="IPR037099">
    <property type="entry name" value="Fum_R/Succ_DH_flav-like_C_sf"/>
</dbReference>
<evidence type="ECO:0000256" key="1">
    <source>
        <dbReference type="ARBA" id="ARBA00001974"/>
    </source>
</evidence>
<name>A0A494RQM7_9CORY</name>
<evidence type="ECO:0000313" key="14">
    <source>
        <dbReference type="EMBL" id="NMF09216.1"/>
    </source>
</evidence>
<dbReference type="EMBL" id="JABAGA010000003">
    <property type="protein sequence ID" value="NMF09216.1"/>
    <property type="molecule type" value="Genomic_DNA"/>
</dbReference>
<keyword evidence="8" id="KW-0274">FAD</keyword>
<evidence type="ECO:0000259" key="13">
    <source>
        <dbReference type="Pfam" id="PF00890"/>
    </source>
</evidence>
<gene>
    <name evidence="14" type="ORF">HF852_06335</name>
</gene>
<dbReference type="InterPro" id="IPR027477">
    <property type="entry name" value="Succ_DH/fumarate_Rdtase_cat_sf"/>
</dbReference>
<dbReference type="RefSeq" id="WP_120982397.1">
    <property type="nucleotide sequence ID" value="NZ_CP032788.1"/>
</dbReference>
<dbReference type="FunFam" id="3.90.700.10:FF:000002">
    <property type="entry name" value="L-aspartate oxidase"/>
    <property type="match status" value="1"/>
</dbReference>
<dbReference type="AlphaFoldDB" id="A0A494RQM7"/>
<evidence type="ECO:0000256" key="10">
    <source>
        <dbReference type="ARBA" id="ARBA00029426"/>
    </source>
</evidence>
<comment type="cofactor">
    <cofactor evidence="1">
        <name>FAD</name>
        <dbReference type="ChEBI" id="CHEBI:57692"/>
    </cofactor>
</comment>
<evidence type="ECO:0000313" key="15">
    <source>
        <dbReference type="Proteomes" id="UP000589552"/>
    </source>
</evidence>
<dbReference type="PRINTS" id="PR00411">
    <property type="entry name" value="PNDRDTASEI"/>
</dbReference>
<accession>A0A494RQM7</accession>
<evidence type="ECO:0000256" key="7">
    <source>
        <dbReference type="ARBA" id="ARBA00022642"/>
    </source>
</evidence>
<dbReference type="InterPro" id="IPR003953">
    <property type="entry name" value="FAD-dep_OxRdtase_2_FAD-bd"/>
</dbReference>
<evidence type="ECO:0000256" key="9">
    <source>
        <dbReference type="ARBA" id="ARBA00023002"/>
    </source>
</evidence>
<proteinExistence type="inferred from homology"/>
<dbReference type="PRINTS" id="PR00368">
    <property type="entry name" value="FADPNR"/>
</dbReference>
<dbReference type="InterPro" id="IPR005288">
    <property type="entry name" value="NadB"/>
</dbReference>
<comment type="catalytic activity">
    <reaction evidence="12">
        <text>L-aspartate + O2 = iminosuccinate + H2O2</text>
        <dbReference type="Rhea" id="RHEA:25876"/>
        <dbReference type="ChEBI" id="CHEBI:15379"/>
        <dbReference type="ChEBI" id="CHEBI:16240"/>
        <dbReference type="ChEBI" id="CHEBI:29991"/>
        <dbReference type="ChEBI" id="CHEBI:77875"/>
        <dbReference type="EC" id="1.4.3.16"/>
    </reaction>
    <physiologicalReaction direction="left-to-right" evidence="12">
        <dbReference type="Rhea" id="RHEA:25877"/>
    </physiologicalReaction>
</comment>
<evidence type="ECO:0000256" key="3">
    <source>
        <dbReference type="ARBA" id="ARBA00008562"/>
    </source>
</evidence>
<dbReference type="PANTHER" id="PTHR42716:SF2">
    <property type="entry name" value="L-ASPARTATE OXIDASE, CHLOROPLASTIC"/>
    <property type="match status" value="1"/>
</dbReference>
<dbReference type="GO" id="GO:0034628">
    <property type="term" value="P:'de novo' NAD+ biosynthetic process from L-aspartate"/>
    <property type="evidence" value="ECO:0007669"/>
    <property type="project" value="TreeGrafter"/>
</dbReference>
<organism evidence="14 15">
    <name type="scientific">Corynebacterium xerosis</name>
    <dbReference type="NCBI Taxonomy" id="1725"/>
    <lineage>
        <taxon>Bacteria</taxon>
        <taxon>Bacillati</taxon>
        <taxon>Actinomycetota</taxon>
        <taxon>Actinomycetes</taxon>
        <taxon>Mycobacteriales</taxon>
        <taxon>Corynebacteriaceae</taxon>
        <taxon>Corynebacterium</taxon>
    </lineage>
</organism>
<dbReference type="InterPro" id="IPR036188">
    <property type="entry name" value="FAD/NAD-bd_sf"/>
</dbReference>
<dbReference type="GO" id="GO:0008734">
    <property type="term" value="F:L-aspartate oxidase activity"/>
    <property type="evidence" value="ECO:0007669"/>
    <property type="project" value="UniProtKB-EC"/>
</dbReference>
<evidence type="ECO:0000256" key="4">
    <source>
        <dbReference type="ARBA" id="ARBA00012173"/>
    </source>
</evidence>
<evidence type="ECO:0000256" key="5">
    <source>
        <dbReference type="ARBA" id="ARBA00021901"/>
    </source>
</evidence>
<keyword evidence="6" id="KW-0285">Flavoprotein</keyword>
<evidence type="ECO:0000256" key="11">
    <source>
        <dbReference type="ARBA" id="ARBA00030386"/>
    </source>
</evidence>
<dbReference type="UniPathway" id="UPA00253">
    <property type="reaction ID" value="UER00326"/>
</dbReference>
<dbReference type="Gene3D" id="1.20.58.100">
    <property type="entry name" value="Fumarate reductase/succinate dehydrogenase flavoprotein-like, C-terminal domain"/>
    <property type="match status" value="1"/>
</dbReference>
<dbReference type="EC" id="1.4.3.16" evidence="4"/>
<keyword evidence="7" id="KW-0662">Pyridine nucleotide biosynthesis</keyword>
<evidence type="ECO:0000256" key="8">
    <source>
        <dbReference type="ARBA" id="ARBA00022827"/>
    </source>
</evidence>
<comment type="caution">
    <text evidence="14">The sequence shown here is derived from an EMBL/GenBank/DDBJ whole genome shotgun (WGS) entry which is preliminary data.</text>
</comment>
<dbReference type="SUPFAM" id="SSF51905">
    <property type="entry name" value="FAD/NAD(P)-binding domain"/>
    <property type="match status" value="1"/>
</dbReference>
<comment type="pathway">
    <text evidence="2">Cofactor biosynthesis; NAD(+) biosynthesis; iminoaspartate from L-aspartate (oxidase route): step 1/1.</text>
</comment>
<dbReference type="PANTHER" id="PTHR42716">
    <property type="entry name" value="L-ASPARTATE OXIDASE"/>
    <property type="match status" value="1"/>
</dbReference>
<dbReference type="Proteomes" id="UP000589552">
    <property type="component" value="Unassembled WGS sequence"/>
</dbReference>
<dbReference type="GO" id="GO:0033765">
    <property type="term" value="F:steroid dehydrogenase activity, acting on the CH-CH group of donors"/>
    <property type="evidence" value="ECO:0007669"/>
    <property type="project" value="UniProtKB-ARBA"/>
</dbReference>
<evidence type="ECO:0000256" key="2">
    <source>
        <dbReference type="ARBA" id="ARBA00004950"/>
    </source>
</evidence>
<dbReference type="SUPFAM" id="SSF46977">
    <property type="entry name" value="Succinate dehydrogenase/fumarate reductase flavoprotein C-terminal domain"/>
    <property type="match status" value="1"/>
</dbReference>
<reference evidence="14 15" key="1">
    <citation type="submission" date="2020-04" db="EMBL/GenBank/DDBJ databases">
        <authorList>
            <person name="Hitch T.C.A."/>
            <person name="Wylensek D."/>
            <person name="Clavel T."/>
        </authorList>
    </citation>
    <scope>NUCLEOTIDE SEQUENCE [LARGE SCALE GENOMIC DNA]</scope>
    <source>
        <strain evidence="14 15">BL-383-APC-2I</strain>
    </source>
</reference>
<keyword evidence="9" id="KW-0560">Oxidoreductase</keyword>
<dbReference type="Pfam" id="PF00890">
    <property type="entry name" value="FAD_binding_2"/>
    <property type="match status" value="1"/>
</dbReference>
<sequence length="542" mass="55387">MGAGAGVHGPAFGFDWAAHCDLLVIGGGVAGLSAVRRGRELGLDVLLVDKGHWSEGARRHLRFEGAATNLAQGGLSVVGLGDAPQGPEGPGGSDGPDGPDSVESHVADTLDAGAGHCDEAAVRAIVGAGARATQWLIDLGARFDAKTDPADAGQYSRTREGGHSHRRIIHAGGDATGAEIQRALEASVAGVRVLQNAVAEEIIVDGGDGDGGAGGNSGVGDGNRAFGALVRDPRGLGAVTAAATLIATGGVGHLFRATTAPDGAHGQGQCLALDAGAELADMEFIQFHPTVLFDRERRGRRPLISEAVRGEGARLVDSRGRSVTEGVDPRGDLAPRDIVSRAIATRLRELGEECVFLDARHIDGVRDRFPTVTAGVATAGLDPAKDLLPVAPAVHYSCGGIATDVDGRTRVPGLYAAGECARTGLHGANRLASNSLLEGLVVGRAVAEDVAAAIAAGELGEKGPGDIRRRRIRPRPWPRDLDRLQRAMTDGAGVTRTAESLARAAHALSALPDSAEVAVARAIVAAAAARPTTLGCHTRLDG</sequence>
<protein>
    <recommendedName>
        <fullName evidence="5">L-aspartate oxidase</fullName>
        <ecNumber evidence="4">1.4.3.16</ecNumber>
    </recommendedName>
    <alternativeName>
        <fullName evidence="11">Quinolinate synthase B</fullName>
    </alternativeName>
</protein>
<comment type="similarity">
    <text evidence="3">Belongs to the FAD-dependent oxidoreductase 2 family. NadB subfamily.</text>
</comment>
<dbReference type="Gene3D" id="3.90.700.10">
    <property type="entry name" value="Succinate dehydrogenase/fumarate reductase flavoprotein, catalytic domain"/>
    <property type="match status" value="1"/>
</dbReference>
<evidence type="ECO:0000256" key="6">
    <source>
        <dbReference type="ARBA" id="ARBA00022630"/>
    </source>
</evidence>
<comment type="function">
    <text evidence="10">Catalyzes the oxidation of L-aspartate to iminoaspartate, the first step in the de novo biosynthesis of NAD(+).</text>
</comment>
<evidence type="ECO:0000256" key="12">
    <source>
        <dbReference type="ARBA" id="ARBA00048305"/>
    </source>
</evidence>
<dbReference type="Gene3D" id="3.50.50.60">
    <property type="entry name" value="FAD/NAD(P)-binding domain"/>
    <property type="match status" value="1"/>
</dbReference>
<feature type="domain" description="FAD-dependent oxidoreductase 2 FAD-binding" evidence="13">
    <location>
        <begin position="21"/>
        <end position="436"/>
    </location>
</feature>